<name>A0ACC1YUV1_MELAZ</name>
<organism evidence="1 2">
    <name type="scientific">Melia azedarach</name>
    <name type="common">Chinaberry tree</name>
    <dbReference type="NCBI Taxonomy" id="155640"/>
    <lineage>
        <taxon>Eukaryota</taxon>
        <taxon>Viridiplantae</taxon>
        <taxon>Streptophyta</taxon>
        <taxon>Embryophyta</taxon>
        <taxon>Tracheophyta</taxon>
        <taxon>Spermatophyta</taxon>
        <taxon>Magnoliopsida</taxon>
        <taxon>eudicotyledons</taxon>
        <taxon>Gunneridae</taxon>
        <taxon>Pentapetalae</taxon>
        <taxon>rosids</taxon>
        <taxon>malvids</taxon>
        <taxon>Sapindales</taxon>
        <taxon>Meliaceae</taxon>
        <taxon>Melia</taxon>
    </lineage>
</organism>
<gene>
    <name evidence="1" type="ORF">OWV82_000125</name>
</gene>
<evidence type="ECO:0000313" key="2">
    <source>
        <dbReference type="Proteomes" id="UP001164539"/>
    </source>
</evidence>
<proteinExistence type="predicted"/>
<comment type="caution">
    <text evidence="1">The sequence shown here is derived from an EMBL/GenBank/DDBJ whole genome shotgun (WGS) entry which is preliminary data.</text>
</comment>
<accession>A0ACC1YUV1</accession>
<evidence type="ECO:0000313" key="1">
    <source>
        <dbReference type="EMBL" id="KAJ4726943.1"/>
    </source>
</evidence>
<reference evidence="1 2" key="1">
    <citation type="journal article" date="2023" name="Science">
        <title>Complex scaffold remodeling in plant triterpene biosynthesis.</title>
        <authorList>
            <person name="De La Pena R."/>
            <person name="Hodgson H."/>
            <person name="Liu J.C."/>
            <person name="Stephenson M.J."/>
            <person name="Martin A.C."/>
            <person name="Owen C."/>
            <person name="Harkess A."/>
            <person name="Leebens-Mack J."/>
            <person name="Jimenez L.E."/>
            <person name="Osbourn A."/>
            <person name="Sattely E.S."/>
        </authorList>
    </citation>
    <scope>NUCLEOTIDE SEQUENCE [LARGE SCALE GENOMIC DNA]</scope>
    <source>
        <strain evidence="2">cv. JPN11</strain>
        <tissue evidence="1">Leaf</tissue>
    </source>
</reference>
<protein>
    <submittedName>
        <fullName evidence="1">Uncharacterized protein</fullName>
    </submittedName>
</protein>
<sequence>MKQSTKLSLSSHFIPKTILKLHPTLPFPSRPPKSLSFKTISCLQSQTESQSPSQSESLTLISILRAIPDWADRVKERGMKQKRSLYNHEKWVHHRSSLRHIRHLLSSLSSRVILSLIPPVIAFTSVAVVIASYNSAVDMHWLPGFLPVLRASSLPYQLTAPALALLLVFRTEASYSRYEEGKKAWTKIIAGTNDFARMVISGVDNAADDFIKDALLRYIMAFPVALKEQEVIFCCSFLFINCLFFVHVMAHFIMICEVEQSFLLKNLFLEYDCSGNIDIRFITCHVIYDSDIDRDLQTLLDGDDLEIVLNSKHPPRCIIDFISQSLQLLTVEETKRNMLESEISCLHEGIGVCDQLMGIPIPLSYTRLTSRFLVLWHLTLPVILWDDCHWIVVPATFISAASLFCIEEVGVLIEEPFSMLALDELCSLVQSNIHETIRNQKVIQTLVAAKRKSHSCQHSTNGWPNS</sequence>
<dbReference type="EMBL" id="CM051394">
    <property type="protein sequence ID" value="KAJ4726943.1"/>
    <property type="molecule type" value="Genomic_DNA"/>
</dbReference>
<keyword evidence="2" id="KW-1185">Reference proteome</keyword>
<dbReference type="Proteomes" id="UP001164539">
    <property type="component" value="Chromosome 1"/>
</dbReference>